<dbReference type="Pfam" id="PF00928">
    <property type="entry name" value="Adap_comp_sub"/>
    <property type="match status" value="1"/>
</dbReference>
<dbReference type="Gene3D" id="2.60.40.1170">
    <property type="entry name" value="Mu homology domain, subdomain B"/>
    <property type="match status" value="2"/>
</dbReference>
<protein>
    <recommendedName>
        <fullName evidence="1">MHD domain-containing protein</fullName>
    </recommendedName>
</protein>
<feature type="non-terminal residue" evidence="2">
    <location>
        <position position="1"/>
    </location>
</feature>
<dbReference type="STRING" id="667725.A0A0L0F877"/>
<feature type="domain" description="MHD" evidence="1">
    <location>
        <begin position="10"/>
        <end position="56"/>
    </location>
</feature>
<dbReference type="InterPro" id="IPR028565">
    <property type="entry name" value="MHD"/>
</dbReference>
<dbReference type="AlphaFoldDB" id="A0A0L0F877"/>
<evidence type="ECO:0000259" key="1">
    <source>
        <dbReference type="Pfam" id="PF00928"/>
    </source>
</evidence>
<dbReference type="Proteomes" id="UP000054560">
    <property type="component" value="Unassembled WGS sequence"/>
</dbReference>
<organism evidence="2 3">
    <name type="scientific">Sphaeroforma arctica JP610</name>
    <dbReference type="NCBI Taxonomy" id="667725"/>
    <lineage>
        <taxon>Eukaryota</taxon>
        <taxon>Ichthyosporea</taxon>
        <taxon>Ichthyophonida</taxon>
        <taxon>Sphaeroforma</taxon>
    </lineage>
</organism>
<reference evidence="2 3" key="1">
    <citation type="submission" date="2011-02" db="EMBL/GenBank/DDBJ databases">
        <title>The Genome Sequence of Sphaeroforma arctica JP610.</title>
        <authorList>
            <consortium name="The Broad Institute Genome Sequencing Platform"/>
            <person name="Russ C."/>
            <person name="Cuomo C."/>
            <person name="Young S.K."/>
            <person name="Zeng Q."/>
            <person name="Gargeya S."/>
            <person name="Alvarado L."/>
            <person name="Berlin A."/>
            <person name="Chapman S.B."/>
            <person name="Chen Z."/>
            <person name="Freedman E."/>
            <person name="Gellesch M."/>
            <person name="Goldberg J."/>
            <person name="Griggs A."/>
            <person name="Gujja S."/>
            <person name="Heilman E."/>
            <person name="Heiman D."/>
            <person name="Howarth C."/>
            <person name="Mehta T."/>
            <person name="Neiman D."/>
            <person name="Pearson M."/>
            <person name="Roberts A."/>
            <person name="Saif S."/>
            <person name="Shea T."/>
            <person name="Shenoy N."/>
            <person name="Sisk P."/>
            <person name="Stolte C."/>
            <person name="Sykes S."/>
            <person name="White J."/>
            <person name="Yandava C."/>
            <person name="Burger G."/>
            <person name="Gray M.W."/>
            <person name="Holland P.W.H."/>
            <person name="King N."/>
            <person name="Lang F.B.F."/>
            <person name="Roger A.J."/>
            <person name="Ruiz-Trillo I."/>
            <person name="Haas B."/>
            <person name="Nusbaum C."/>
            <person name="Birren B."/>
        </authorList>
    </citation>
    <scope>NUCLEOTIDE SEQUENCE [LARGE SCALE GENOMIC DNA]</scope>
    <source>
        <strain evidence="2 3">JP610</strain>
    </source>
</reference>
<evidence type="ECO:0000313" key="3">
    <source>
        <dbReference type="Proteomes" id="UP000054560"/>
    </source>
</evidence>
<evidence type="ECO:0000313" key="2">
    <source>
        <dbReference type="EMBL" id="KNC72318.1"/>
    </source>
</evidence>
<dbReference type="SUPFAM" id="SSF49447">
    <property type="entry name" value="Second domain of Mu2 adaptin subunit (ap50) of ap2 adaptor"/>
    <property type="match status" value="1"/>
</dbReference>
<dbReference type="OrthoDB" id="870at2759"/>
<dbReference type="RefSeq" id="XP_014146220.1">
    <property type="nucleotide sequence ID" value="XM_014290745.1"/>
</dbReference>
<dbReference type="EMBL" id="KQ247255">
    <property type="protein sequence ID" value="KNC72318.1"/>
    <property type="molecule type" value="Genomic_DNA"/>
</dbReference>
<gene>
    <name evidence="2" type="ORF">SARC_15129</name>
</gene>
<sequence>AGVVATSAAPTVRVHFKVPGQTLSGISITGLEVYNEKYKPFKGVKYIASAGKFVVRSR</sequence>
<dbReference type="eggNOG" id="KOG2740">
    <property type="taxonomic scope" value="Eukaryota"/>
</dbReference>
<dbReference type="InterPro" id="IPR036168">
    <property type="entry name" value="AP2_Mu_C_sf"/>
</dbReference>
<proteinExistence type="predicted"/>
<keyword evidence="3" id="KW-1185">Reference proteome</keyword>
<name>A0A0L0F877_9EUKA</name>
<accession>A0A0L0F877</accession>
<dbReference type="GeneID" id="25915633"/>